<dbReference type="SUPFAM" id="SSF49879">
    <property type="entry name" value="SMAD/FHA domain"/>
    <property type="match status" value="1"/>
</dbReference>
<reference evidence="2 3" key="1">
    <citation type="submission" date="2023-12" db="EMBL/GenBank/DDBJ databases">
        <title>A high-quality genome assembly for Dillenia turbinata (Dilleniales).</title>
        <authorList>
            <person name="Chanderbali A."/>
        </authorList>
    </citation>
    <scope>NUCLEOTIDE SEQUENCE [LARGE SCALE GENOMIC DNA]</scope>
    <source>
        <strain evidence="2">LSX21</strain>
        <tissue evidence="2">Leaf</tissue>
    </source>
</reference>
<evidence type="ECO:0008006" key="4">
    <source>
        <dbReference type="Google" id="ProtNLM"/>
    </source>
</evidence>
<feature type="compositionally biased region" description="Acidic residues" evidence="1">
    <location>
        <begin position="184"/>
        <end position="193"/>
    </location>
</feature>
<dbReference type="EMBL" id="JBAMMX010000028">
    <property type="protein sequence ID" value="KAK6911912.1"/>
    <property type="molecule type" value="Genomic_DNA"/>
</dbReference>
<dbReference type="Proteomes" id="UP001370490">
    <property type="component" value="Unassembled WGS sequence"/>
</dbReference>
<protein>
    <recommendedName>
        <fullName evidence="4">FHA domain-containing protein</fullName>
    </recommendedName>
</protein>
<proteinExistence type="predicted"/>
<name>A0AAN8YTB1_9MAGN</name>
<dbReference type="Gene3D" id="2.60.200.20">
    <property type="match status" value="1"/>
</dbReference>
<sequence length="314" mass="35997">MSSRSMEIQGQDGSKFEILKGTKRELGRGLGFPSDDRTVSRHHIVLELKEDSGFRVLFQVIGKNPIWVCRRGDGDVKCLRRLESGEMGDDDMFCVSGKNPVWFSLREMAEGSGRLLENEDELTESLESVEGDGNFEFDSISVSDIDPVKEFGFLALGHEFDGYPKQMSRDINKWDWFLEDADKDSEETEDFDDTGTRAGKRKRKKDENDDDNDNWTGESKDDKKVIAKSKQSRRLEYSTRSKNPKKSQKDAKGGKNFMQKKTLPQDESDPDDEDEDTLGGFIVNDDEEEGEQETEDEEEEEEEFDEEDDEELDD</sequence>
<dbReference type="CDD" id="cd22671">
    <property type="entry name" value="FHA_APTX-like"/>
    <property type="match status" value="1"/>
</dbReference>
<dbReference type="PANTHER" id="PTHR37733:SF1">
    <property type="entry name" value="SMAD_FHA DOMAIN-CONTAINING PROTEIN"/>
    <property type="match status" value="1"/>
</dbReference>
<evidence type="ECO:0000313" key="3">
    <source>
        <dbReference type="Proteomes" id="UP001370490"/>
    </source>
</evidence>
<comment type="caution">
    <text evidence="2">The sequence shown here is derived from an EMBL/GenBank/DDBJ whole genome shotgun (WGS) entry which is preliminary data.</text>
</comment>
<dbReference type="AlphaFoldDB" id="A0AAN8YTB1"/>
<gene>
    <name evidence="2" type="ORF">RJ641_024005</name>
</gene>
<evidence type="ECO:0000313" key="2">
    <source>
        <dbReference type="EMBL" id="KAK6911912.1"/>
    </source>
</evidence>
<feature type="region of interest" description="Disordered" evidence="1">
    <location>
        <begin position="184"/>
        <end position="314"/>
    </location>
</feature>
<feature type="compositionally biased region" description="Acidic residues" evidence="1">
    <location>
        <begin position="284"/>
        <end position="314"/>
    </location>
</feature>
<accession>A0AAN8YTB1</accession>
<dbReference type="InterPro" id="IPR008984">
    <property type="entry name" value="SMAD_FHA_dom_sf"/>
</dbReference>
<dbReference type="PANTHER" id="PTHR37733">
    <property type="entry name" value="SMAD/FHA DOMAIN-CONTAINING PROTEIN"/>
    <property type="match status" value="1"/>
</dbReference>
<keyword evidence="3" id="KW-1185">Reference proteome</keyword>
<feature type="compositionally biased region" description="Acidic residues" evidence="1">
    <location>
        <begin position="266"/>
        <end position="277"/>
    </location>
</feature>
<evidence type="ECO:0000256" key="1">
    <source>
        <dbReference type="SAM" id="MobiDB-lite"/>
    </source>
</evidence>
<organism evidence="2 3">
    <name type="scientific">Dillenia turbinata</name>
    <dbReference type="NCBI Taxonomy" id="194707"/>
    <lineage>
        <taxon>Eukaryota</taxon>
        <taxon>Viridiplantae</taxon>
        <taxon>Streptophyta</taxon>
        <taxon>Embryophyta</taxon>
        <taxon>Tracheophyta</taxon>
        <taxon>Spermatophyta</taxon>
        <taxon>Magnoliopsida</taxon>
        <taxon>eudicotyledons</taxon>
        <taxon>Gunneridae</taxon>
        <taxon>Pentapetalae</taxon>
        <taxon>Dilleniales</taxon>
        <taxon>Dilleniaceae</taxon>
        <taxon>Dillenia</taxon>
    </lineage>
</organism>